<keyword evidence="3" id="KW-1185">Reference proteome</keyword>
<keyword evidence="1" id="KW-0472">Membrane</keyword>
<feature type="transmembrane region" description="Helical" evidence="1">
    <location>
        <begin position="94"/>
        <end position="118"/>
    </location>
</feature>
<protein>
    <recommendedName>
        <fullName evidence="4">GPI mannosyltransferase 2</fullName>
    </recommendedName>
</protein>
<proteinExistence type="predicted"/>
<feature type="transmembrane region" description="Helical" evidence="1">
    <location>
        <begin position="221"/>
        <end position="245"/>
    </location>
</feature>
<evidence type="ECO:0000313" key="2">
    <source>
        <dbReference type="EMBL" id="KAK7524790.1"/>
    </source>
</evidence>
<accession>A0ABR1L2H0</accession>
<keyword evidence="1" id="KW-1133">Transmembrane helix</keyword>
<gene>
    <name evidence="2" type="ORF">IWZ03DRAFT_33290</name>
</gene>
<dbReference type="EMBL" id="JBBPHU010000001">
    <property type="protein sequence ID" value="KAK7524790.1"/>
    <property type="molecule type" value="Genomic_DNA"/>
</dbReference>
<dbReference type="Proteomes" id="UP001363622">
    <property type="component" value="Unassembled WGS sequence"/>
</dbReference>
<reference evidence="2 3" key="1">
    <citation type="submission" date="2024-04" db="EMBL/GenBank/DDBJ databases">
        <title>Phyllosticta paracitricarpa is synonymous to the EU quarantine fungus P. citricarpa based on phylogenomic analyses.</title>
        <authorList>
            <consortium name="Lawrence Berkeley National Laboratory"/>
            <person name="Van Ingen-Buijs V.A."/>
            <person name="Van Westerhoven A.C."/>
            <person name="Haridas S."/>
            <person name="Skiadas P."/>
            <person name="Martin F."/>
            <person name="Groenewald J.Z."/>
            <person name="Crous P.W."/>
            <person name="Seidl M.F."/>
        </authorList>
    </citation>
    <scope>NUCLEOTIDE SEQUENCE [LARGE SCALE GENOMIC DNA]</scope>
    <source>
        <strain evidence="2 3">CBS 123371</strain>
    </source>
</reference>
<organism evidence="2 3">
    <name type="scientific">Phyllosticta citriasiana</name>
    <dbReference type="NCBI Taxonomy" id="595635"/>
    <lineage>
        <taxon>Eukaryota</taxon>
        <taxon>Fungi</taxon>
        <taxon>Dikarya</taxon>
        <taxon>Ascomycota</taxon>
        <taxon>Pezizomycotina</taxon>
        <taxon>Dothideomycetes</taxon>
        <taxon>Dothideomycetes incertae sedis</taxon>
        <taxon>Botryosphaeriales</taxon>
        <taxon>Phyllostictaceae</taxon>
        <taxon>Phyllosticta</taxon>
    </lineage>
</organism>
<sequence length="278" mass="30779">MLLFVESSGCGFSYSFPFPFVDPSIPPPFFGRLFLAMYVATGLDKRHNDREETLSGGAMGGSIECGAWTAAGDGIWEWRSCLFLFLEQGFGLPAALLLCASCYLLATCSPLLAFYFLLFEQHQQHKCHYEPHHPCPSPHLYISLLPSFSISTSALWMELLSHWTNGGALRLLFVTLGAASQLREALWVKSEGSTSRGGGAGAGGGRRPWHLLFLRHLTSPYFILCCLLTPCFLARLSCCAALLCLNATAYRSSLCCFVMLYHAVLYWLALLLHVFLLE</sequence>
<keyword evidence="1" id="KW-0812">Transmembrane</keyword>
<evidence type="ECO:0000313" key="3">
    <source>
        <dbReference type="Proteomes" id="UP001363622"/>
    </source>
</evidence>
<name>A0ABR1L2H0_9PEZI</name>
<evidence type="ECO:0008006" key="4">
    <source>
        <dbReference type="Google" id="ProtNLM"/>
    </source>
</evidence>
<comment type="caution">
    <text evidence="2">The sequence shown here is derived from an EMBL/GenBank/DDBJ whole genome shotgun (WGS) entry which is preliminary data.</text>
</comment>
<feature type="transmembrane region" description="Helical" evidence="1">
    <location>
        <begin position="257"/>
        <end position="276"/>
    </location>
</feature>
<evidence type="ECO:0000256" key="1">
    <source>
        <dbReference type="SAM" id="Phobius"/>
    </source>
</evidence>